<dbReference type="RefSeq" id="WP_236984134.1">
    <property type="nucleotide sequence ID" value="NZ_AP023086.1"/>
</dbReference>
<dbReference type="Pfam" id="PF07804">
    <property type="entry name" value="HipA_C"/>
    <property type="match status" value="1"/>
</dbReference>
<evidence type="ECO:0000256" key="2">
    <source>
        <dbReference type="ARBA" id="ARBA00022777"/>
    </source>
</evidence>
<dbReference type="AlphaFoldDB" id="A0AAN1WK80"/>
<feature type="domain" description="HipA-like C-terminal" evidence="3">
    <location>
        <begin position="200"/>
        <end position="371"/>
    </location>
</feature>
<gene>
    <name evidence="4" type="ORF">MARGE09_P3359</name>
</gene>
<dbReference type="GO" id="GO:0004674">
    <property type="term" value="F:protein serine/threonine kinase activity"/>
    <property type="evidence" value="ECO:0007669"/>
    <property type="project" value="UniProtKB-EC"/>
</dbReference>
<organism evidence="4 5">
    <name type="scientific">Marinagarivorans cellulosilyticus</name>
    <dbReference type="NCBI Taxonomy" id="2721545"/>
    <lineage>
        <taxon>Bacteria</taxon>
        <taxon>Pseudomonadati</taxon>
        <taxon>Pseudomonadota</taxon>
        <taxon>Gammaproteobacteria</taxon>
        <taxon>Cellvibrionales</taxon>
        <taxon>Cellvibrionaceae</taxon>
        <taxon>Marinagarivorans</taxon>
    </lineage>
</organism>
<evidence type="ECO:0000313" key="5">
    <source>
        <dbReference type="Proteomes" id="UP001320119"/>
    </source>
</evidence>
<protein>
    <submittedName>
        <fullName evidence="4">Serine/threonine-protein kinase HipA</fullName>
        <ecNumber evidence="4">2.7.11.1</ecNumber>
    </submittedName>
</protein>
<evidence type="ECO:0000256" key="1">
    <source>
        <dbReference type="ARBA" id="ARBA00022679"/>
    </source>
</evidence>
<keyword evidence="5" id="KW-1185">Reference proteome</keyword>
<evidence type="ECO:0000313" key="4">
    <source>
        <dbReference type="EMBL" id="BCD99158.1"/>
    </source>
</evidence>
<name>A0AAN1WK80_9GAMM</name>
<sequence>MIPAAEPPALSDAALAVAAPKVWKVNFGKRTVGALSFEAASQCWAFEYAPRWIKTGFSLAPVQLPLASRVYSCASHEQALNAARAQPIVYAALRDIFDLPALLPTGHSSAAWPNAIGLECIEPAAKKVAAEAFDPVLSQAQALMFAASKAQGGAAQISVWVDEQSNFSFSALCPGAGFTPWCLSVSGDAQGGIDGCRTKYCYYLMAQAAGLTCVPTRLLESSGLPSSALLVARHDFTQQAFQYFMPFKYLLGPTIEQARQKSVITEYRHVLTIAAQWHCSRQQLLLLFRRMVFAALTRNGGSPLENLGFLVNEAGKVTLAPAFGFTPKRPPPAKADVLECKDLLKVAAGFKCLQKQASQVIDEVVAVVEQWPTFAKTGGLPHESMQRLQRAHRLF</sequence>
<dbReference type="EMBL" id="AP023086">
    <property type="protein sequence ID" value="BCD99158.1"/>
    <property type="molecule type" value="Genomic_DNA"/>
</dbReference>
<keyword evidence="1 4" id="KW-0808">Transferase</keyword>
<accession>A0AAN1WK80</accession>
<proteinExistence type="predicted"/>
<dbReference type="KEGG" id="marq:MARGE09_P3359"/>
<reference evidence="4 5" key="1">
    <citation type="journal article" date="2022" name="IScience">
        <title>An ultrasensitive nanofiber-based assay for enzymatic hydrolysis and deep-sea microbial degradation of cellulose.</title>
        <authorList>
            <person name="Tsudome M."/>
            <person name="Tachioka M."/>
            <person name="Miyazaki M."/>
            <person name="Uchimura K."/>
            <person name="Tsuda M."/>
            <person name="Takaki Y."/>
            <person name="Deguchi S."/>
        </authorList>
    </citation>
    <scope>NUCLEOTIDE SEQUENCE [LARGE SCALE GENOMIC DNA]</scope>
    <source>
        <strain evidence="4 5">GE09</strain>
    </source>
</reference>
<dbReference type="Proteomes" id="UP001320119">
    <property type="component" value="Chromosome"/>
</dbReference>
<keyword evidence="2 4" id="KW-0418">Kinase</keyword>
<dbReference type="EC" id="2.7.11.1" evidence="4"/>
<evidence type="ECO:0000259" key="3">
    <source>
        <dbReference type="Pfam" id="PF07804"/>
    </source>
</evidence>
<dbReference type="InterPro" id="IPR012893">
    <property type="entry name" value="HipA-like_C"/>
</dbReference>